<dbReference type="CDD" id="cd09992">
    <property type="entry name" value="HDAC_classII"/>
    <property type="match status" value="1"/>
</dbReference>
<evidence type="ECO:0000259" key="1">
    <source>
        <dbReference type="Pfam" id="PF00850"/>
    </source>
</evidence>
<evidence type="ECO:0000313" key="3">
    <source>
        <dbReference type="Proteomes" id="UP000185936"/>
    </source>
</evidence>
<dbReference type="InterPro" id="IPR000286">
    <property type="entry name" value="HDACs"/>
</dbReference>
<dbReference type="AlphaFoldDB" id="A0A1N7GGE2"/>
<dbReference type="EMBL" id="FTNR01000012">
    <property type="protein sequence ID" value="SIS11579.1"/>
    <property type="molecule type" value="Genomic_DNA"/>
</dbReference>
<dbReference type="RefSeq" id="WP_076610044.1">
    <property type="nucleotide sequence ID" value="NZ_FTNR01000012.1"/>
</dbReference>
<dbReference type="GO" id="GO:0040029">
    <property type="term" value="P:epigenetic regulation of gene expression"/>
    <property type="evidence" value="ECO:0007669"/>
    <property type="project" value="TreeGrafter"/>
</dbReference>
<sequence>MQFGYSEICLAHDPGPRHPETPDRLRAIRERLKRKHGVEYVDADPCDLETMAAVHEREYLESVEQFCADGGGNWDPDTTAVEETWDAVRHSAGLACWAVDAALDGQTGRKTPFSIGRPPGHHAVYDDAMGFCFVNNVAVAAQHALDADDHDVERVAIVDWDVHHGNGTQDIFYDRDDVFFVSIHEQGLYPGTGAVDETGDGDGSGTTMNVPMPAGTDDQDYLSAVEGPIASALTEFDPDCLLISAGFDAHRHDPISRIRLSTEAYALMTDRLRTLADDVDAALAFILEGGYGLDVLADSVAIVHETFDGRAPIEPDSDCSDKAESTLTDVADEHGLELDLDS</sequence>
<reference evidence="3" key="1">
    <citation type="submission" date="2017-01" db="EMBL/GenBank/DDBJ databases">
        <authorList>
            <person name="Varghese N."/>
            <person name="Submissions S."/>
        </authorList>
    </citation>
    <scope>NUCLEOTIDE SEQUENCE [LARGE SCALE GENOMIC DNA]</scope>
    <source>
        <strain evidence="3">type strain: HArc-</strain>
    </source>
</reference>
<dbReference type="InterPro" id="IPR023801">
    <property type="entry name" value="His_deacetylse_dom"/>
</dbReference>
<keyword evidence="3" id="KW-1185">Reference proteome</keyword>
<dbReference type="Gene3D" id="3.40.800.20">
    <property type="entry name" value="Histone deacetylase domain"/>
    <property type="match status" value="1"/>
</dbReference>
<dbReference type="Proteomes" id="UP000185936">
    <property type="component" value="Unassembled WGS sequence"/>
</dbReference>
<dbReference type="PRINTS" id="PR01270">
    <property type="entry name" value="HDASUPER"/>
</dbReference>
<name>A0A1N7GGE2_9EURY</name>
<dbReference type="PANTHER" id="PTHR10625">
    <property type="entry name" value="HISTONE DEACETYLASE HDAC1-RELATED"/>
    <property type="match status" value="1"/>
</dbReference>
<dbReference type="STRING" id="308853.SAMN05421752_11210"/>
<gene>
    <name evidence="2" type="ORF">SAMN05421752_11210</name>
</gene>
<dbReference type="GO" id="GO:0004407">
    <property type="term" value="F:histone deacetylase activity"/>
    <property type="evidence" value="ECO:0007669"/>
    <property type="project" value="TreeGrafter"/>
</dbReference>
<organism evidence="2 3">
    <name type="scientific">Natronorubrum thiooxidans</name>
    <dbReference type="NCBI Taxonomy" id="308853"/>
    <lineage>
        <taxon>Archaea</taxon>
        <taxon>Methanobacteriati</taxon>
        <taxon>Methanobacteriota</taxon>
        <taxon>Stenosarchaea group</taxon>
        <taxon>Halobacteria</taxon>
        <taxon>Halobacteriales</taxon>
        <taxon>Natrialbaceae</taxon>
        <taxon>Natronorubrum</taxon>
    </lineage>
</organism>
<protein>
    <submittedName>
        <fullName evidence="2">Acetoin utilization deacetylase AcuC</fullName>
    </submittedName>
</protein>
<dbReference type="SUPFAM" id="SSF52768">
    <property type="entry name" value="Arginase/deacetylase"/>
    <property type="match status" value="1"/>
</dbReference>
<feature type="domain" description="Histone deacetylase" evidence="1">
    <location>
        <begin position="18"/>
        <end position="304"/>
    </location>
</feature>
<evidence type="ECO:0000313" key="2">
    <source>
        <dbReference type="EMBL" id="SIS11579.1"/>
    </source>
</evidence>
<dbReference type="Pfam" id="PF00850">
    <property type="entry name" value="Hist_deacetyl"/>
    <property type="match status" value="1"/>
</dbReference>
<dbReference type="OrthoDB" id="147549at2157"/>
<dbReference type="InterPro" id="IPR037138">
    <property type="entry name" value="His_deacetylse_dom_sf"/>
</dbReference>
<dbReference type="PANTHER" id="PTHR10625:SF10">
    <property type="entry name" value="HISTONE DEACETYLASE HDAC1"/>
    <property type="match status" value="1"/>
</dbReference>
<accession>A0A1N7GGE2</accession>
<proteinExistence type="predicted"/>
<dbReference type="InterPro" id="IPR023696">
    <property type="entry name" value="Ureohydrolase_dom_sf"/>
</dbReference>